<dbReference type="InParanoid" id="Q2H7A3"/>
<dbReference type="OrthoDB" id="415532at2759"/>
<dbReference type="Proteomes" id="UP000001056">
    <property type="component" value="Unassembled WGS sequence"/>
</dbReference>
<feature type="domain" description="DUF4246" evidence="2">
    <location>
        <begin position="116"/>
        <end position="581"/>
    </location>
</feature>
<dbReference type="eggNOG" id="ENOG502QQIE">
    <property type="taxonomic scope" value="Eukaryota"/>
</dbReference>
<evidence type="ECO:0000259" key="3">
    <source>
        <dbReference type="Pfam" id="PF21666"/>
    </source>
</evidence>
<gene>
    <name evidence="4" type="ORF">CHGG_05462</name>
</gene>
<accession>Q2H7A3</accession>
<organism evidence="4 5">
    <name type="scientific">Chaetomium globosum (strain ATCC 6205 / CBS 148.51 / DSM 1962 / NBRC 6347 / NRRL 1970)</name>
    <name type="common">Soil fungus</name>
    <dbReference type="NCBI Taxonomy" id="306901"/>
    <lineage>
        <taxon>Eukaryota</taxon>
        <taxon>Fungi</taxon>
        <taxon>Dikarya</taxon>
        <taxon>Ascomycota</taxon>
        <taxon>Pezizomycotina</taxon>
        <taxon>Sordariomycetes</taxon>
        <taxon>Sordariomycetidae</taxon>
        <taxon>Sordariales</taxon>
        <taxon>Chaetomiaceae</taxon>
        <taxon>Chaetomium</taxon>
    </lineage>
</organism>
<protein>
    <submittedName>
        <fullName evidence="4">Uncharacterized protein</fullName>
    </submittedName>
</protein>
<evidence type="ECO:0000256" key="1">
    <source>
        <dbReference type="SAM" id="MobiDB-lite"/>
    </source>
</evidence>
<proteinExistence type="predicted"/>
<dbReference type="Pfam" id="PF14033">
    <property type="entry name" value="DUF4246"/>
    <property type="match status" value="1"/>
</dbReference>
<dbReference type="PANTHER" id="PTHR33119:SF1">
    <property type="entry name" value="FE2OG DIOXYGENASE DOMAIN-CONTAINING PROTEIN"/>
    <property type="match status" value="1"/>
</dbReference>
<evidence type="ECO:0000259" key="2">
    <source>
        <dbReference type="Pfam" id="PF14033"/>
    </source>
</evidence>
<evidence type="ECO:0000313" key="5">
    <source>
        <dbReference type="Proteomes" id="UP000001056"/>
    </source>
</evidence>
<dbReference type="Pfam" id="PF21666">
    <property type="entry name" value="DUF4246_N"/>
    <property type="match status" value="1"/>
</dbReference>
<dbReference type="VEuPathDB" id="FungiDB:CHGG_05462"/>
<dbReference type="GeneID" id="4391030"/>
<dbReference type="PANTHER" id="PTHR33119">
    <property type="entry name" value="IFI3P"/>
    <property type="match status" value="1"/>
</dbReference>
<dbReference type="InterPro" id="IPR049192">
    <property type="entry name" value="DUF4246_C"/>
</dbReference>
<dbReference type="EMBL" id="CH408031">
    <property type="protein sequence ID" value="EAQ88843.1"/>
    <property type="molecule type" value="Genomic_DNA"/>
</dbReference>
<dbReference type="HOGENOM" id="CLU_012066_2_1_1"/>
<reference evidence="5" key="1">
    <citation type="journal article" date="2015" name="Genome Announc.">
        <title>Draft genome sequence of the cellulolytic fungus Chaetomium globosum.</title>
        <authorList>
            <person name="Cuomo C.A."/>
            <person name="Untereiner W.A."/>
            <person name="Ma L.-J."/>
            <person name="Grabherr M."/>
            <person name="Birren B.W."/>
        </authorList>
    </citation>
    <scope>NUCLEOTIDE SEQUENCE [LARGE SCALE GENOMIC DNA]</scope>
    <source>
        <strain evidence="5">ATCC 6205 / CBS 148.51 / DSM 1962 / NBRC 6347 / NRRL 1970</strain>
    </source>
</reference>
<dbReference type="InterPro" id="IPR049207">
    <property type="entry name" value="DUF4246_N"/>
</dbReference>
<feature type="region of interest" description="Disordered" evidence="1">
    <location>
        <begin position="313"/>
        <end position="339"/>
    </location>
</feature>
<name>Q2H7A3_CHAGB</name>
<sequence>MALTLYKYPGINLPLWHLTQNYDAMGAGVKFYRYGSFEGADGCLSELIQVREVAMLLLMDRLTDKPDWNTKLFDDSIVADWRRETLTQNETDLYKEIVADHIRVPMPKRTRIINEAAFDYCIAELKCKAAHFKETGLIFTLNSSQGTAEVPCFNTAVKADSLVTKELQTGLKVAFEKLRAEQAAEPNWHPGSQGRVQDLVHPSMYPFVYGESKVIPEEVVGVADAVDRWSGKGEPVQPLLEGDDEDETVIYRNFWSETYQWLPANLAFQENGSVRFTSYINNLHPQKHAGTYQLLEKLIETVIPAWESVLSGKATTDSSDAPDRLKYPPPVNRSNENDVWGEVNPDVIAEYEEKHGGIDVGDIPRYSDEDSDDLESLERDSPLLKWGSLRDPILMEPLKFEPYTYTVEQRLRGRFKETGLQVIVKMASIELTPEKPRFPKSDWHIEGQMNEHIVAIALYYLDSSNVTPGRILFRMATSPDQENLRSQVTFGMHEFYERIYGTTLRAEVDKECVQPYGSVATPEGRLLAFPNVFQRRVSSFSLQDRTKPGHCRFVALWLVDPFQRIISTANVPPQRFDWWAEAVFGSEPKDIGDMPPEVFQILLEQGAAEAIKPPKELLQSLKNKLPAELMEMVRRAAGPAGLMTTEQARQHRKALMEERIGFAEAVKERTWTNTYAF</sequence>
<evidence type="ECO:0000313" key="4">
    <source>
        <dbReference type="EMBL" id="EAQ88843.1"/>
    </source>
</evidence>
<dbReference type="InterPro" id="IPR025340">
    <property type="entry name" value="DUF4246"/>
</dbReference>
<keyword evidence="5" id="KW-1185">Reference proteome</keyword>
<dbReference type="OMA" id="WHIEGAM"/>
<dbReference type="RefSeq" id="XP_001221557.1">
    <property type="nucleotide sequence ID" value="XM_001221556.1"/>
</dbReference>
<feature type="domain" description="DUF4246" evidence="3">
    <location>
        <begin position="8"/>
        <end position="84"/>
    </location>
</feature>
<dbReference type="AlphaFoldDB" id="Q2H7A3"/>